<feature type="domain" description="Neutral/alkaline non-lysosomal ceramidase C-terminal" evidence="10">
    <location>
        <begin position="557"/>
        <end position="720"/>
    </location>
</feature>
<feature type="active site" description="Nucleophile" evidence="5">
    <location>
        <position position="270"/>
    </location>
</feature>
<evidence type="ECO:0000259" key="9">
    <source>
        <dbReference type="Pfam" id="PF04734"/>
    </source>
</evidence>
<accession>A0A564YVG3</accession>
<keyword evidence="12" id="KW-1185">Reference proteome</keyword>
<comment type="similarity">
    <text evidence="1 7">Belongs to the neutral ceramidase family.</text>
</comment>
<dbReference type="GO" id="GO:0046872">
    <property type="term" value="F:metal ion binding"/>
    <property type="evidence" value="ECO:0007669"/>
    <property type="project" value="UniProtKB-KW"/>
</dbReference>
<evidence type="ECO:0000313" key="12">
    <source>
        <dbReference type="Proteomes" id="UP000321570"/>
    </source>
</evidence>
<feature type="binding site" evidence="6">
    <location>
        <position position="221"/>
    </location>
    <ligand>
        <name>Zn(2+)</name>
        <dbReference type="ChEBI" id="CHEBI:29105"/>
    </ligand>
</feature>
<dbReference type="InterPro" id="IPR006823">
    <property type="entry name" value="Ceramidase_alk"/>
</dbReference>
<dbReference type="GO" id="GO:0042759">
    <property type="term" value="P:long-chain fatty acid biosynthetic process"/>
    <property type="evidence" value="ECO:0007669"/>
    <property type="project" value="TreeGrafter"/>
</dbReference>
<dbReference type="PANTHER" id="PTHR12670:SF1">
    <property type="entry name" value="NEUTRAL CERAMIDASE"/>
    <property type="match status" value="1"/>
</dbReference>
<evidence type="ECO:0000259" key="10">
    <source>
        <dbReference type="Pfam" id="PF17048"/>
    </source>
</evidence>
<dbReference type="InterPro" id="IPR031329">
    <property type="entry name" value="NEUT/ALK_ceramidase_N"/>
</dbReference>
<keyword evidence="7" id="KW-0443">Lipid metabolism</keyword>
<dbReference type="InterPro" id="IPR031331">
    <property type="entry name" value="NEUT/ALK_ceramidase_C"/>
</dbReference>
<dbReference type="EMBL" id="CABIJS010000432">
    <property type="protein sequence ID" value="VUZ51271.1"/>
    <property type="molecule type" value="Genomic_DNA"/>
</dbReference>
<keyword evidence="6" id="KW-0479">Metal-binding</keyword>
<evidence type="ECO:0000256" key="6">
    <source>
        <dbReference type="PIRSR" id="PIRSR606823-2"/>
    </source>
</evidence>
<evidence type="ECO:0000256" key="8">
    <source>
        <dbReference type="SAM" id="SignalP"/>
    </source>
</evidence>
<evidence type="ECO:0000256" key="4">
    <source>
        <dbReference type="ARBA" id="ARBA00022801"/>
    </source>
</evidence>
<evidence type="ECO:0000256" key="3">
    <source>
        <dbReference type="ARBA" id="ARBA00019235"/>
    </source>
</evidence>
<dbReference type="EC" id="3.5.1.23" evidence="2 7"/>
<sequence length="722" mass="81110">MFGLLALIFIFLPHISNGLLIGVGKFDITGPIVRVDFMGYGDPFQTGNGLHLRLYSRAFIFQADASSKPVLFISLDAGMASQLMKTQLVRLLQEEYGKDVFDHKNVMISATHTHSGPGGYFQYLLYDITTFGFSNDTFVTMTAGILESVKQAYKSRTPGQILYASGTLKGASINRSPFSYLQNPVNERKLYSSNVDETMHLIKLVGSDGRELGMINWFPVHATSMNRTNRLVSSDNKGLASVLFEQWKKDTDGNDKFVAAFAQANEGDVSPNTRGANCVDTGEQCDLLSSTCSDGKVQNCIAYGPGMHGDMFESTRIIGQLQFEKARELYTEARLELFDDTKDAVEFRHQFVNMTSYKVTYDTNGNTSTDHCWSECQRNRWVSNSCNSKSPKTGKTCLPALGYSFGAGTTDGPGVSDFTQGMLKGKEPWLFITTLLTKITEEMIECHAPKPILLPTGLMNYPIPWHPSIVETQIFKIGSLVIIGLPGEFTTMSGRRIARAVSTIFPENSVIVLAGLTNLYTHYVTTLEEYQVQRYEGASTIYGPHTLQAYIQQFRILANSIMEKGHLVGGPEPPFLLNRMFGITLPGFFDIRPPFHSFGEVWKAPKNVYRKVDKKVTVEFITGDPRNNFRTNATHLTIEKKEESGDWVVVHTDADWETKFTWTRRVHLFPPWFYVAEIEWTFDSPFRECQPGTYRIRHFGTSRGIHGKHDFEGETEAFTVLC</sequence>
<feature type="binding site" evidence="6">
    <location>
        <position position="523"/>
    </location>
    <ligand>
        <name>Zn(2+)</name>
        <dbReference type="ChEBI" id="CHEBI:29105"/>
    </ligand>
</feature>
<feature type="binding site" evidence="6">
    <location>
        <position position="112"/>
    </location>
    <ligand>
        <name>Zn(2+)</name>
        <dbReference type="ChEBI" id="CHEBI:29105"/>
    </ligand>
</feature>
<proteinExistence type="inferred from homology"/>
<dbReference type="Pfam" id="PF17048">
    <property type="entry name" value="Ceramidse_alk_C"/>
    <property type="match status" value="1"/>
</dbReference>
<keyword evidence="8" id="KW-0732">Signal</keyword>
<feature type="binding site" evidence="6">
    <location>
        <position position="488"/>
    </location>
    <ligand>
        <name>Zn(2+)</name>
        <dbReference type="ChEBI" id="CHEBI:29105"/>
    </ligand>
</feature>
<name>A0A564YVG3_HYMDI</name>
<dbReference type="GO" id="GO:0017040">
    <property type="term" value="F:N-acylsphingosine amidohydrolase activity"/>
    <property type="evidence" value="ECO:0007669"/>
    <property type="project" value="UniProtKB-UniRule"/>
</dbReference>
<keyword evidence="4 7" id="KW-0378">Hydrolase</keyword>
<organism evidence="11 12">
    <name type="scientific">Hymenolepis diminuta</name>
    <name type="common">Rat tapeworm</name>
    <dbReference type="NCBI Taxonomy" id="6216"/>
    <lineage>
        <taxon>Eukaryota</taxon>
        <taxon>Metazoa</taxon>
        <taxon>Spiralia</taxon>
        <taxon>Lophotrochozoa</taxon>
        <taxon>Platyhelminthes</taxon>
        <taxon>Cestoda</taxon>
        <taxon>Eucestoda</taxon>
        <taxon>Cyclophyllidea</taxon>
        <taxon>Hymenolepididae</taxon>
        <taxon>Hymenolepis</taxon>
    </lineage>
</organism>
<feature type="chain" id="PRO_5021700277" description="Neutral ceramidase" evidence="8">
    <location>
        <begin position="19"/>
        <end position="722"/>
    </location>
</feature>
<dbReference type="Proteomes" id="UP000321570">
    <property type="component" value="Unassembled WGS sequence"/>
</dbReference>
<evidence type="ECO:0000256" key="5">
    <source>
        <dbReference type="PIRSR" id="PIRSR606823-1"/>
    </source>
</evidence>
<evidence type="ECO:0000256" key="1">
    <source>
        <dbReference type="ARBA" id="ARBA00009835"/>
    </source>
</evidence>
<dbReference type="InterPro" id="IPR038445">
    <property type="entry name" value="NCDase_C_sf"/>
</dbReference>
<evidence type="ECO:0000256" key="7">
    <source>
        <dbReference type="RuleBase" id="RU366019"/>
    </source>
</evidence>
<feature type="domain" description="Neutral/alkaline non-lysosomal ceramidase N-terminal" evidence="9">
    <location>
        <begin position="20"/>
        <end position="552"/>
    </location>
</feature>
<dbReference type="GO" id="GO:0046514">
    <property type="term" value="P:ceramide catabolic process"/>
    <property type="evidence" value="ECO:0007669"/>
    <property type="project" value="InterPro"/>
</dbReference>
<evidence type="ECO:0000313" key="11">
    <source>
        <dbReference type="EMBL" id="VUZ51271.1"/>
    </source>
</evidence>
<gene>
    <name evidence="11" type="ORF">WMSIL1_LOCUS9997</name>
</gene>
<dbReference type="AlphaFoldDB" id="A0A564YVG3"/>
<dbReference type="Pfam" id="PF04734">
    <property type="entry name" value="Ceramidase_alk"/>
    <property type="match status" value="1"/>
</dbReference>
<keyword evidence="6" id="KW-0862">Zinc</keyword>
<dbReference type="PANTHER" id="PTHR12670">
    <property type="entry name" value="CERAMIDASE"/>
    <property type="match status" value="1"/>
</dbReference>
<comment type="catalytic activity">
    <reaction evidence="7">
        <text>an N-acylsphing-4-enine + H2O = sphing-4-enine + a fatty acid</text>
        <dbReference type="Rhea" id="RHEA:20856"/>
        <dbReference type="ChEBI" id="CHEBI:15377"/>
        <dbReference type="ChEBI" id="CHEBI:28868"/>
        <dbReference type="ChEBI" id="CHEBI:52639"/>
        <dbReference type="ChEBI" id="CHEBI:57756"/>
        <dbReference type="EC" id="3.5.1.23"/>
    </reaction>
</comment>
<feature type="signal peptide" evidence="8">
    <location>
        <begin position="1"/>
        <end position="18"/>
    </location>
</feature>
<reference evidence="11 12" key="1">
    <citation type="submission" date="2019-07" db="EMBL/GenBank/DDBJ databases">
        <authorList>
            <person name="Jastrzebski P J."/>
            <person name="Paukszto L."/>
            <person name="Jastrzebski P J."/>
        </authorList>
    </citation>
    <scope>NUCLEOTIDE SEQUENCE [LARGE SCALE GENOMIC DNA]</scope>
    <source>
        <strain evidence="11 12">WMS-il1</strain>
    </source>
</reference>
<protein>
    <recommendedName>
        <fullName evidence="3 7">Neutral ceramidase</fullName>
        <ecNumber evidence="2 7">3.5.1.23</ecNumber>
    </recommendedName>
</protein>
<evidence type="ECO:0000256" key="2">
    <source>
        <dbReference type="ARBA" id="ARBA00011891"/>
    </source>
</evidence>
<dbReference type="GO" id="GO:0005576">
    <property type="term" value="C:extracellular region"/>
    <property type="evidence" value="ECO:0007669"/>
    <property type="project" value="TreeGrafter"/>
</dbReference>
<keyword evidence="7" id="KW-0746">Sphingolipid metabolism</keyword>
<dbReference type="Gene3D" id="2.60.40.2300">
    <property type="entry name" value="Neutral/alkaline non-lysosomal ceramidase, C-terminal domain"/>
    <property type="match status" value="1"/>
</dbReference>
<dbReference type="GO" id="GO:0016020">
    <property type="term" value="C:membrane"/>
    <property type="evidence" value="ECO:0007669"/>
    <property type="project" value="GOC"/>
</dbReference>
<comment type="cofactor">
    <cofactor evidence="6">
        <name>Zn(2+)</name>
        <dbReference type="ChEBI" id="CHEBI:29105"/>
    </cofactor>
    <text evidence="6">Binds 1 zinc ion per subunit.</text>
</comment>
<dbReference type="GO" id="GO:0046512">
    <property type="term" value="P:sphingosine biosynthetic process"/>
    <property type="evidence" value="ECO:0007669"/>
    <property type="project" value="TreeGrafter"/>
</dbReference>